<feature type="chain" id="PRO_5011646596" evidence="1">
    <location>
        <begin position="25"/>
        <end position="1166"/>
    </location>
</feature>
<dbReference type="Proteomes" id="UP000198790">
    <property type="component" value="Unassembled WGS sequence"/>
</dbReference>
<gene>
    <name evidence="2" type="ORF">SAMN04489723_1126</name>
</gene>
<keyword evidence="1" id="KW-0732">Signal</keyword>
<keyword evidence="3" id="KW-1185">Reference proteome</keyword>
<dbReference type="AlphaFoldDB" id="A0A1I1B9Q9"/>
<evidence type="ECO:0000313" key="2">
    <source>
        <dbReference type="EMBL" id="SFB47084.1"/>
    </source>
</evidence>
<organism evidence="2 3">
    <name type="scientific">Algoriphagus aquimarinus</name>
    <dbReference type="NCBI Taxonomy" id="237018"/>
    <lineage>
        <taxon>Bacteria</taxon>
        <taxon>Pseudomonadati</taxon>
        <taxon>Bacteroidota</taxon>
        <taxon>Cytophagia</taxon>
        <taxon>Cytophagales</taxon>
        <taxon>Cyclobacteriaceae</taxon>
        <taxon>Algoriphagus</taxon>
    </lineage>
</organism>
<sequence>MTQASFKILSVALFTLLVSFVADASLDKMYKDGNVALRTQLNLANPELLGPGILCNISGTVVGSFSGAGDPVTDLYGWKIFGPSGDLLFSKAPGEFQNIDYTFINNGTHRVELGVSRGGIPIAKLSKVVEVIQKPIKLLSSEYISCSSSPLEIQAIDPSSSNFSSYKFEWKNGAGAIVSTANTLITTDEGVFSVRYFIESPSGEKSCETLSTTTISNISTIVIDSSDTGVCIDSEISFVTNPQLTGEWFVQKVGDPTKKSFGIRTSLTIRPGSDLIDFGDYEVSFQLANALNPACSPEGKTNFRYNQEPIFVFESADTSSGCLQADGKLVMRAVTDLDYINIEGTGLSYGPYSAGDLIEIPSLKSGTYNLIGGLGPCINSLGSVVPLNNPPPALEFTIDDIIGEACTANGKIPGSFQVTMLNGANPTAFYRVVNEKGGVAMNQVLPNSTVFRVDIPGGNYYFEIYDDNDECILPSRNELVIPGKDQTTFQIPSTLNICQSFNLIPETSQALIFTITRPDLSIELKNAGEEILLDQKGEYKIVGTLPNQDDICPTEKTILVDLIDPVDFEVIQVSEDCTVGNRSYEANIYSRDPATVLFFWRNEKDEIIGTSQRLDLPPTSFGTYSLEVQPANSKACPIAPKPFLAKEPVLSVDVTLTATKLCEFGPKAVLSMSTTFPEEVTDVEWRRYDKDGNIEFLSQFDDQYQIEVDKEGTYEAAVFARIPSLNKNCELGRTTLQLDLTPDKVLFDIPTELTICDFYELIPSTTQDLIFSVITPSGVIIEKPTGESFSIDEAGIYTFLAYDNNSPSSFCPEQKELIATIVDAVDFKPVLYEESCDGSSTYQASISNYAISDVDILWKDKDNNEVGTGEFLTIVIPGVYSLEVQPSDAIPCHITPISFEVLPPVLSLDVLLIAEPLCPDATSAALRVETDFEQTSKIEWWYTDTEGNAILLASETNKREILAIKEGTYEVRVFNQVPCLLGYDKALIMRSSDTTRPIVEENFLICPKYEIAPTINPGQFASYEWFFEDQLISTNATYKPLLIGNFRLIVYSEEGCAYQTDFTTEEECELRVIYPNAVQPGNPEKEFLLYTNYLIDELDLVIMNKWGQVVFQCTQTNLISEESTCSWDGTYGGKAIPNGTYAVRINFKNYEKNITKTEFGSVLIIE</sequence>
<evidence type="ECO:0000313" key="3">
    <source>
        <dbReference type="Proteomes" id="UP000198790"/>
    </source>
</evidence>
<accession>A0A1I1B9Q9</accession>
<protein>
    <submittedName>
        <fullName evidence="2">C-terminal domain of CHU protein family protein</fullName>
    </submittedName>
</protein>
<dbReference type="STRING" id="237018.SAMN04489723_1126"/>
<dbReference type="EMBL" id="FOKK01000012">
    <property type="protein sequence ID" value="SFB47084.1"/>
    <property type="molecule type" value="Genomic_DNA"/>
</dbReference>
<dbReference type="OrthoDB" id="9765926at2"/>
<name>A0A1I1B9Q9_9BACT</name>
<evidence type="ECO:0000256" key="1">
    <source>
        <dbReference type="SAM" id="SignalP"/>
    </source>
</evidence>
<dbReference type="RefSeq" id="WP_139229108.1">
    <property type="nucleotide sequence ID" value="NZ_FOKK01000012.1"/>
</dbReference>
<reference evidence="2 3" key="1">
    <citation type="submission" date="2016-10" db="EMBL/GenBank/DDBJ databases">
        <authorList>
            <person name="de Groot N.N."/>
        </authorList>
    </citation>
    <scope>NUCLEOTIDE SEQUENCE [LARGE SCALE GENOMIC DNA]</scope>
    <source>
        <strain evidence="2 3">DSM 23399</strain>
    </source>
</reference>
<proteinExistence type="predicted"/>
<feature type="signal peptide" evidence="1">
    <location>
        <begin position="1"/>
        <end position="24"/>
    </location>
</feature>